<gene>
    <name evidence="1" type="ORF">C7Y47_11410</name>
</gene>
<comment type="caution">
    <text evidence="1">The sequence shown here is derived from an EMBL/GenBank/DDBJ whole genome shotgun (WGS) entry which is preliminary data.</text>
</comment>
<dbReference type="OrthoDB" id="2990456at2"/>
<organism evidence="1 2">
    <name type="scientific">Lysinibacillus sphaericus</name>
    <name type="common">Bacillus sphaericus</name>
    <dbReference type="NCBI Taxonomy" id="1421"/>
    <lineage>
        <taxon>Bacteria</taxon>
        <taxon>Bacillati</taxon>
        <taxon>Bacillota</taxon>
        <taxon>Bacilli</taxon>
        <taxon>Bacillales</taxon>
        <taxon>Bacillaceae</taxon>
        <taxon>Lysinibacillus</taxon>
    </lineage>
</organism>
<dbReference type="EMBL" id="SADV01000007">
    <property type="protein sequence ID" value="TQR33638.1"/>
    <property type="molecule type" value="Genomic_DNA"/>
</dbReference>
<dbReference type="RefSeq" id="WP_142508896.1">
    <property type="nucleotide sequence ID" value="NZ_SADV01000007.1"/>
</dbReference>
<sequence>MKKLLVLKLNDVQQGYSGDFYSEQFDCILEEGEDKHISQTDYFWTNSHFIVDTERDIDVNLPNIQKAIQAGATIETMYYVDHLFQSIDWYWYNFDEWIGAEGFEECVEYGEEHGIIFKLKSDAIKYQAFLDFYKFSNFIKKEEALRILENVDLEYEAERILKIRKNIQNKGLFVIYI</sequence>
<accession>A0A544UK42</accession>
<evidence type="ECO:0000313" key="2">
    <source>
        <dbReference type="Proteomes" id="UP000317944"/>
    </source>
</evidence>
<evidence type="ECO:0000313" key="1">
    <source>
        <dbReference type="EMBL" id="TQR33638.1"/>
    </source>
</evidence>
<dbReference type="Proteomes" id="UP000317944">
    <property type="component" value="Unassembled WGS sequence"/>
</dbReference>
<name>A0A544UK42_LYSSH</name>
<reference evidence="1 2" key="1">
    <citation type="submission" date="2018-03" db="EMBL/GenBank/DDBJ databases">
        <title>Aerobic endospore-forming bacteria genome sequencing and assembly.</title>
        <authorList>
            <person name="Cavalcante D.A."/>
            <person name="Driks A."/>
            <person name="Putonti C."/>
            <person name="De-Souza M.T."/>
        </authorList>
    </citation>
    <scope>NUCLEOTIDE SEQUENCE [LARGE SCALE GENOMIC DNA]</scope>
    <source>
        <strain evidence="1 2">SDF0037</strain>
    </source>
</reference>
<protein>
    <submittedName>
        <fullName evidence="1">Uncharacterized protein</fullName>
    </submittedName>
</protein>
<dbReference type="AlphaFoldDB" id="A0A544UK42"/>
<proteinExistence type="predicted"/>